<keyword evidence="7" id="KW-0539">Nucleus</keyword>
<comment type="subcellular location">
    <subcellularLocation>
        <location evidence="1">Nucleus</location>
    </subcellularLocation>
</comment>
<dbReference type="Proteomes" id="UP000515164">
    <property type="component" value="Unplaced"/>
</dbReference>
<feature type="compositionally biased region" description="Basic residues" evidence="10">
    <location>
        <begin position="1605"/>
        <end position="1614"/>
    </location>
</feature>
<dbReference type="GeneID" id="117209404"/>
<feature type="compositionally biased region" description="Acidic residues" evidence="10">
    <location>
        <begin position="958"/>
        <end position="978"/>
    </location>
</feature>
<proteinExistence type="predicted"/>
<feature type="region of interest" description="Disordered" evidence="10">
    <location>
        <begin position="154"/>
        <end position="336"/>
    </location>
</feature>
<feature type="compositionally biased region" description="Low complexity" evidence="10">
    <location>
        <begin position="651"/>
        <end position="662"/>
    </location>
</feature>
<dbReference type="RefSeq" id="XP_033307321.1">
    <property type="nucleotide sequence ID" value="XM_033451430.1"/>
</dbReference>
<dbReference type="Pfam" id="PF07744">
    <property type="entry name" value="SPOC"/>
    <property type="match status" value="1"/>
</dbReference>
<dbReference type="PROSITE" id="PS50016">
    <property type="entry name" value="ZF_PHD_2"/>
    <property type="match status" value="1"/>
</dbReference>
<organism evidence="13 14">
    <name type="scientific">Bombus bifarius</name>
    <dbReference type="NCBI Taxonomy" id="103933"/>
    <lineage>
        <taxon>Eukaryota</taxon>
        <taxon>Metazoa</taxon>
        <taxon>Ecdysozoa</taxon>
        <taxon>Arthropoda</taxon>
        <taxon>Hexapoda</taxon>
        <taxon>Insecta</taxon>
        <taxon>Pterygota</taxon>
        <taxon>Neoptera</taxon>
        <taxon>Endopterygota</taxon>
        <taxon>Hymenoptera</taxon>
        <taxon>Apocrita</taxon>
        <taxon>Aculeata</taxon>
        <taxon>Apoidea</taxon>
        <taxon>Anthophila</taxon>
        <taxon>Apidae</taxon>
        <taxon>Bombus</taxon>
        <taxon>Pyrobombus</taxon>
    </lineage>
</organism>
<evidence type="ECO:0000256" key="9">
    <source>
        <dbReference type="SAM" id="Coils"/>
    </source>
</evidence>
<dbReference type="RefSeq" id="XP_033307318.1">
    <property type="nucleotide sequence ID" value="XM_033451427.1"/>
</dbReference>
<gene>
    <name evidence="14 15 16 17" type="primary">LOC117209404</name>
</gene>
<feature type="compositionally biased region" description="Polar residues" evidence="10">
    <location>
        <begin position="1042"/>
        <end position="1079"/>
    </location>
</feature>
<keyword evidence="2" id="KW-0479">Metal-binding</keyword>
<dbReference type="PANTHER" id="PTHR11477:SF51">
    <property type="entry name" value="PROTEIN PARTNER OF SNF, ISOFORM B"/>
    <property type="match status" value="1"/>
</dbReference>
<feature type="region of interest" description="Disordered" evidence="10">
    <location>
        <begin position="2306"/>
        <end position="2333"/>
    </location>
</feature>
<keyword evidence="5" id="KW-0805">Transcription regulation</keyword>
<dbReference type="InterPro" id="IPR019786">
    <property type="entry name" value="Zinc_finger_PHD-type_CS"/>
</dbReference>
<evidence type="ECO:0000256" key="5">
    <source>
        <dbReference type="ARBA" id="ARBA00023015"/>
    </source>
</evidence>
<feature type="region of interest" description="Disordered" evidence="10">
    <location>
        <begin position="1557"/>
        <end position="1742"/>
    </location>
</feature>
<feature type="compositionally biased region" description="Basic and acidic residues" evidence="10">
    <location>
        <begin position="1716"/>
        <end position="1735"/>
    </location>
</feature>
<dbReference type="KEGG" id="bbif:117209404"/>
<feature type="region of interest" description="Disordered" evidence="10">
    <location>
        <begin position="1326"/>
        <end position="1363"/>
    </location>
</feature>
<accession>A0A6P8MGF2</accession>
<feature type="region of interest" description="Disordered" evidence="10">
    <location>
        <begin position="2013"/>
        <end position="2050"/>
    </location>
</feature>
<feature type="compositionally biased region" description="Polar residues" evidence="10">
    <location>
        <begin position="663"/>
        <end position="683"/>
    </location>
</feature>
<evidence type="ECO:0000256" key="7">
    <source>
        <dbReference type="ARBA" id="ARBA00023242"/>
    </source>
</evidence>
<dbReference type="Pfam" id="PF07500">
    <property type="entry name" value="TFIIS_M"/>
    <property type="match status" value="1"/>
</dbReference>
<evidence type="ECO:0000256" key="1">
    <source>
        <dbReference type="ARBA" id="ARBA00004123"/>
    </source>
</evidence>
<feature type="compositionally biased region" description="Low complexity" evidence="10">
    <location>
        <begin position="2396"/>
        <end position="2409"/>
    </location>
</feature>
<dbReference type="SMART" id="SM00510">
    <property type="entry name" value="TFS2M"/>
    <property type="match status" value="1"/>
</dbReference>
<feature type="compositionally biased region" description="Basic and acidic residues" evidence="10">
    <location>
        <begin position="1557"/>
        <end position="1604"/>
    </location>
</feature>
<feature type="region of interest" description="Disordered" evidence="10">
    <location>
        <begin position="1039"/>
        <end position="1079"/>
    </location>
</feature>
<feature type="region of interest" description="Disordered" evidence="10">
    <location>
        <begin position="2186"/>
        <end position="2224"/>
    </location>
</feature>
<feature type="compositionally biased region" description="Polar residues" evidence="10">
    <location>
        <begin position="2380"/>
        <end position="2395"/>
    </location>
</feature>
<keyword evidence="4" id="KW-0862">Zinc</keyword>
<dbReference type="InterPro" id="IPR013083">
    <property type="entry name" value="Znf_RING/FYVE/PHD"/>
</dbReference>
<dbReference type="CTD" id="41524"/>
<feature type="compositionally biased region" description="Basic and acidic residues" evidence="10">
    <location>
        <begin position="684"/>
        <end position="703"/>
    </location>
</feature>
<dbReference type="InterPro" id="IPR006576">
    <property type="entry name" value="BRK_domain"/>
</dbReference>
<feature type="compositionally biased region" description="Low complexity" evidence="10">
    <location>
        <begin position="2013"/>
        <end position="2041"/>
    </location>
</feature>
<evidence type="ECO:0000256" key="10">
    <source>
        <dbReference type="SAM" id="MobiDB-lite"/>
    </source>
</evidence>
<dbReference type="CDD" id="cd15552">
    <property type="entry name" value="PHD_PHF3_like"/>
    <property type="match status" value="1"/>
</dbReference>
<dbReference type="GO" id="GO:0008270">
    <property type="term" value="F:zinc ion binding"/>
    <property type="evidence" value="ECO:0007669"/>
    <property type="project" value="UniProtKB-KW"/>
</dbReference>
<feature type="region of interest" description="Disordered" evidence="10">
    <location>
        <begin position="930"/>
        <end position="980"/>
    </location>
</feature>
<dbReference type="SMART" id="SM00249">
    <property type="entry name" value="PHD"/>
    <property type="match status" value="1"/>
</dbReference>
<dbReference type="SUPFAM" id="SSF57903">
    <property type="entry name" value="FYVE/PHD zinc finger"/>
    <property type="match status" value="1"/>
</dbReference>
<dbReference type="PROSITE" id="PS01359">
    <property type="entry name" value="ZF_PHD_1"/>
    <property type="match status" value="1"/>
</dbReference>
<evidence type="ECO:0000256" key="3">
    <source>
        <dbReference type="ARBA" id="ARBA00022771"/>
    </source>
</evidence>
<name>A0A6P8MGF2_9HYME</name>
<keyword evidence="6" id="KW-0804">Transcription</keyword>
<evidence type="ECO:0000259" key="11">
    <source>
        <dbReference type="PROSITE" id="PS50016"/>
    </source>
</evidence>
<evidence type="ECO:0000313" key="15">
    <source>
        <dbReference type="RefSeq" id="XP_033307319.1"/>
    </source>
</evidence>
<evidence type="ECO:0000259" key="12">
    <source>
        <dbReference type="PROSITE" id="PS51321"/>
    </source>
</evidence>
<feature type="compositionally biased region" description="Low complexity" evidence="10">
    <location>
        <begin position="1342"/>
        <end position="1354"/>
    </location>
</feature>
<feature type="compositionally biased region" description="Low complexity" evidence="10">
    <location>
        <begin position="2186"/>
        <end position="2199"/>
    </location>
</feature>
<dbReference type="SMART" id="SM00592">
    <property type="entry name" value="BRK"/>
    <property type="match status" value="1"/>
</dbReference>
<dbReference type="GO" id="GO:0006351">
    <property type="term" value="P:DNA-templated transcription"/>
    <property type="evidence" value="ECO:0007669"/>
    <property type="project" value="InterPro"/>
</dbReference>
<feature type="domain" description="PHD-type" evidence="11">
    <location>
        <begin position="980"/>
        <end position="1034"/>
    </location>
</feature>
<feature type="region of interest" description="Disordered" evidence="10">
    <location>
        <begin position="646"/>
        <end position="723"/>
    </location>
</feature>
<feature type="region of interest" description="Disordered" evidence="10">
    <location>
        <begin position="880"/>
        <end position="916"/>
    </location>
</feature>
<dbReference type="Gene3D" id="3.30.40.10">
    <property type="entry name" value="Zinc/RING finger domain, C3HC4 (zinc finger)"/>
    <property type="match status" value="1"/>
</dbReference>
<protein>
    <submittedName>
        <fullName evidence="14 15">Uncharacterized protein LOC117209404 isoform X1</fullName>
    </submittedName>
</protein>
<feature type="domain" description="TFIIS central" evidence="12">
    <location>
        <begin position="1366"/>
        <end position="1486"/>
    </location>
</feature>
<feature type="compositionally biased region" description="Basic and acidic residues" evidence="10">
    <location>
        <begin position="946"/>
        <end position="957"/>
    </location>
</feature>
<dbReference type="InterPro" id="IPR036575">
    <property type="entry name" value="TFIIS_cen_dom_sf"/>
</dbReference>
<dbReference type="RefSeq" id="XP_033307320.1">
    <property type="nucleotide sequence ID" value="XM_033451429.1"/>
</dbReference>
<dbReference type="PROSITE" id="PS51321">
    <property type="entry name" value="TFIIS_CENTRAL"/>
    <property type="match status" value="1"/>
</dbReference>
<keyword evidence="9" id="KW-0175">Coiled coil</keyword>
<dbReference type="PANTHER" id="PTHR11477">
    <property type="entry name" value="TRANSCRIPTION FACTOR S-II ZINC FINGER DOMAIN-CONTAINING PROTEIN"/>
    <property type="match status" value="1"/>
</dbReference>
<sequence>MSSSYIIEPQESGSGKKDDTLIIIVNDDGTISVDQETLQTLIMNQSNANVSVVRVGQAETDTENGDITLTVDPPMFTSAAINSGGTSTDATSLVDPFMEMDPEQLERLETALQSEEAKQILGENVTAMLDMLTVEEQQNSIRYSVKLDHCYTSRLSPSDPKPRDPLPVIDSPTSDDGLQYSHQHSPAPGTSKTSSPVGEAENTVVIKPKATTKTGKPVGRPRKNIPPTPVPTCNSNTRSSTNIASTPKSLGHPVPRNLLQQGVGKHQGKSNDEDEEELMSSSESSESEPPSDNDSDFGPRGPRRGGIRARGGRKGLTTRGGSMVATRRRGPNKQMDMEQVRRLDMEMAAAVNAMKSPEKDEKSGGFGFVKGKRQLKTVIGRKKEESQRNESSSIINQDVSVNFEKPLQTTNQVKANLINANMVKGDMILTKPGQGRANQKVTFVQKQVLMKSNDLKNIDVKKQVILPKGKFFNQTGTKFFATKDGKLVQIPVTTKTITSNLSITQMKGVIPQVSSTQQPAMIQTQISNVQQQQSQQLAKVTTPAVISKIKSCDPKKEKRKSDGLESITKIEIDTNKTTEIKVFDGMKKHAKKENRKSPAYMVDTLGPALFSTPDIIRRVGSNGDSKVQENIVTPSVAVVSSGNSLMQVTHSPSSSSTSPITSNRSGIISMSSDRTTHSETSISTEKRESHDCLVENHEAESKPGVKSNASEELQPALDSGKSGAIEGEEHLLATLEMEASKHEEELLAEALLLQEELGVDLAEHAALVEQGGSVASESITSNNMLIPSLITSEQESAKSLDPSATIIVTTTMTSTATVATMATTSANTNELKEAGKKFVKDDKEPIQIIRGGRVITLPPIEAPATRSKRLQIKSTEPIQKSFEPAKRMEKHGSYSVQTMQQRASSQSIKHEIRANIDQGEKNECAIRVEEENIEEEAEEEEDEEEKDIKEKDRKQVGEEDEEEEEEEEEDNSDSEDDPDRLWCICKRPHNNRFMICCDVCEDWFHGKCVHVSKAMGQQMEEKGIEWVCPNCAKKKDEEIKAKSSTQSASGKQRIQSDTVFENTKNLPTVNQSSSTGETSPLIQSGCDYGGVQYSSSMQCVVCKKEARNSSIYCSDACILAHAQETLTKDKPIPGPTISPKGTRSSPFDPASKSKSDARVIVFERKSGRILTGSDAPTRSNLRTWLKEHPTFEVVGTNNLGALQIGKTIATIQTQVPGKTTKSALLSPAKGQNLPKMTYAKVPGSKQMILTAGNKKFTLISGGQQQQLQLQQQQLQQQQQQQQQQTQPTSTKSIQMKQTLLPGSNKSPLLLKTTKLITQPQIKQLGVAVSPKQTPNAKKQESKQAIIQSKQQQIKPSPPRKPETEPIRLNIRKTLTELLSSRIKETEDLKLTDEEIADLAYNIELELYKYFKDTGAKYKAKYRSLVFNIKDTKNLTLFRKIADRSLTPDAVVRLSPDEMASQELAEWREKETKHQLEMIKKNELDLMAQAKSIVVKTHKGEQIIENDGGIDHVDPKTPVQDIVTALNSADSISSTVDDMEKDLEKAIDEERLRGKEDAKKLRNLDDKKRKEKDKDRGREKERDKEKERGKEKESNRSKGASDRRGRSISRSRHKHGRDDRERSKTREKSRERRSRDKEGKREREKDRDKEKERDRERDRERSKTRDREKLKLREKSSRDKAKQKEKDREKERERERHKSNENILRSRSSGFAYSELKNVDKREDEKKREMEKKEELSGLTGTSAGKSIEDRLWRHIEDEATTNIIDGNDSDVSDREPSSTVNIKTPDINEEIDREREQESSSTVEGETPKAGGWQTVWRGFVNMVDVAKFFITAQEVSGHAKDLMDDLPDTVDVVGRISHETVWDYISKMKKTGSKEILVIRLTAANDEEKIPYITLYSYLNSRSRLGVVGNVSKNIKDFYIMPFSNQSTIPQVLLPLNGPGFEEHRPHLLLGIIVRNKRKRPAGISSTGIPMKLSKKDADRSYTPPLIGASKDKSSNGSNATIIVSTSVTSTATPTISSPSLATATSTYHKTSATTVSTTESTKEKQHPVTQTTLDNLNRAHIGMSRSTLLDTATICKIVPELSSKIDLTSSPGKVPLEDDGDEPYSPGQMDEEDIDLDLRTCPTSTSVTTVAPISGSLGIHDVSTLDNGIISSSKNSTELQRKMEELNRQIEEQKQQIQNISSSFLGESTPTLPGLGLDPPPSDECEEAYSPSDTRSFTPPPPTGISKFTQPILEKVSNITIPPNLQEILANVKRQESSKVDPYLPSKPSATFLTTANSSIYQNSEKYSSSPGVKLTISGLNKSNSEKSIVESSSNHRESISKEKENKGTLSSLSDLDLIRKAEEELAAVAAASAAIVPGNRVTENSVPSSLSGTTTALPSIMGTTTSPSLISQPSANLSSLTSTASPTHEGIPYKNPFPEPFKRNIAPEQPKPPGLEDEDFPPFPSTPPNLENNVSKTTSSHSKFVPKSGIVLSVKRKVNDDVPPTSPSSSTKIIRMKSRWGQGPSESID</sequence>
<dbReference type="InterPro" id="IPR001965">
    <property type="entry name" value="Znf_PHD"/>
</dbReference>
<evidence type="ECO:0000313" key="16">
    <source>
        <dbReference type="RefSeq" id="XP_033307320.1"/>
    </source>
</evidence>
<feature type="compositionally biased region" description="Polar residues" evidence="10">
    <location>
        <begin position="894"/>
        <end position="907"/>
    </location>
</feature>
<evidence type="ECO:0000256" key="4">
    <source>
        <dbReference type="ARBA" id="ARBA00022833"/>
    </source>
</evidence>
<dbReference type="InterPro" id="IPR011011">
    <property type="entry name" value="Znf_FYVE_PHD"/>
</dbReference>
<feature type="compositionally biased region" description="Polar residues" evidence="10">
    <location>
        <begin position="2451"/>
        <end position="2465"/>
    </location>
</feature>
<dbReference type="SUPFAM" id="SSF46942">
    <property type="entry name" value="Elongation factor TFIIS domain 2"/>
    <property type="match status" value="1"/>
</dbReference>
<feature type="compositionally biased region" description="Polar residues" evidence="10">
    <location>
        <begin position="231"/>
        <end position="248"/>
    </location>
</feature>
<feature type="region of interest" description="Disordered" evidence="10">
    <location>
        <begin position="2088"/>
        <end position="2108"/>
    </location>
</feature>
<dbReference type="Gene3D" id="3.40.5.120">
    <property type="match status" value="1"/>
</dbReference>
<feature type="compositionally biased region" description="Polar residues" evidence="10">
    <location>
        <begin position="1700"/>
        <end position="1710"/>
    </location>
</feature>
<evidence type="ECO:0000256" key="8">
    <source>
        <dbReference type="PROSITE-ProRule" id="PRU00146"/>
    </source>
</evidence>
<feature type="compositionally biased region" description="Basic and acidic residues" evidence="10">
    <location>
        <begin position="2306"/>
        <end position="2329"/>
    </location>
</feature>
<dbReference type="Pfam" id="PF00628">
    <property type="entry name" value="PHD"/>
    <property type="match status" value="1"/>
</dbReference>
<feature type="compositionally biased region" description="Acidic residues" evidence="10">
    <location>
        <begin position="931"/>
        <end position="945"/>
    </location>
</feature>
<dbReference type="InterPro" id="IPR012921">
    <property type="entry name" value="SPOC_C"/>
</dbReference>
<feature type="compositionally biased region" description="Polar residues" evidence="10">
    <location>
        <begin position="171"/>
        <end position="196"/>
    </location>
</feature>
<feature type="compositionally biased region" description="Acidic residues" evidence="10">
    <location>
        <begin position="285"/>
        <end position="295"/>
    </location>
</feature>
<dbReference type="GO" id="GO:0005634">
    <property type="term" value="C:nucleus"/>
    <property type="evidence" value="ECO:0007669"/>
    <property type="project" value="UniProtKB-SubCell"/>
</dbReference>
<dbReference type="Gene3D" id="1.10.472.30">
    <property type="entry name" value="Transcription elongation factor S-II, central domain"/>
    <property type="match status" value="1"/>
</dbReference>
<dbReference type="InterPro" id="IPR037259">
    <property type="entry name" value="BRK_sf"/>
</dbReference>
<feature type="compositionally biased region" description="Basic residues" evidence="10">
    <location>
        <begin position="301"/>
        <end position="313"/>
    </location>
</feature>
<evidence type="ECO:0000313" key="17">
    <source>
        <dbReference type="RefSeq" id="XP_033307321.1"/>
    </source>
</evidence>
<dbReference type="CDD" id="cd21541">
    <property type="entry name" value="SPOC_PHF3-like"/>
    <property type="match status" value="1"/>
</dbReference>
<feature type="coiled-coil region" evidence="9">
    <location>
        <begin position="2151"/>
        <end position="2185"/>
    </location>
</feature>
<evidence type="ECO:0000256" key="2">
    <source>
        <dbReference type="ARBA" id="ARBA00022723"/>
    </source>
</evidence>
<evidence type="ECO:0000313" key="13">
    <source>
        <dbReference type="Proteomes" id="UP000515164"/>
    </source>
</evidence>
<dbReference type="InterPro" id="IPR003618">
    <property type="entry name" value="TFIIS_cen_dom"/>
</dbReference>
<evidence type="ECO:0000313" key="14">
    <source>
        <dbReference type="RefSeq" id="XP_033307318.1"/>
    </source>
</evidence>
<dbReference type="RefSeq" id="XP_033307319.1">
    <property type="nucleotide sequence ID" value="XM_033451428.1"/>
</dbReference>
<feature type="region of interest" description="Disordered" evidence="10">
    <location>
        <begin position="2380"/>
        <end position="2512"/>
    </location>
</feature>
<dbReference type="InterPro" id="IPR019787">
    <property type="entry name" value="Znf_PHD-finger"/>
</dbReference>
<dbReference type="SUPFAM" id="SSF160481">
    <property type="entry name" value="BRK domain-like"/>
    <property type="match status" value="1"/>
</dbReference>
<feature type="compositionally biased region" description="Basic and acidic residues" evidence="10">
    <location>
        <begin position="1615"/>
        <end position="1699"/>
    </location>
</feature>
<feature type="region of interest" description="Disordered" evidence="10">
    <location>
        <begin position="1763"/>
        <end position="1809"/>
    </location>
</feature>
<feature type="region of interest" description="Disordered" evidence="10">
    <location>
        <begin position="1128"/>
        <end position="1155"/>
    </location>
</feature>
<keyword evidence="13" id="KW-1185">Reference proteome</keyword>
<dbReference type="Pfam" id="PF07533">
    <property type="entry name" value="BRK"/>
    <property type="match status" value="1"/>
</dbReference>
<feature type="compositionally biased region" description="Basic and acidic residues" evidence="10">
    <location>
        <begin position="883"/>
        <end position="892"/>
    </location>
</feature>
<reference evidence="14 15" key="1">
    <citation type="submission" date="2025-04" db="UniProtKB">
        <authorList>
            <consortium name="RefSeq"/>
        </authorList>
    </citation>
    <scope>IDENTIFICATION</scope>
    <source>
        <tissue evidence="14 15">Muscle</tissue>
    </source>
</reference>
<keyword evidence="3 8" id="KW-0863">Zinc-finger</keyword>
<evidence type="ECO:0000256" key="6">
    <source>
        <dbReference type="ARBA" id="ARBA00023163"/>
    </source>
</evidence>